<evidence type="ECO:0000313" key="2">
    <source>
        <dbReference type="Proteomes" id="UP000237000"/>
    </source>
</evidence>
<organism evidence="1 2">
    <name type="scientific">Trema orientale</name>
    <name type="common">Charcoal tree</name>
    <name type="synonym">Celtis orientalis</name>
    <dbReference type="NCBI Taxonomy" id="63057"/>
    <lineage>
        <taxon>Eukaryota</taxon>
        <taxon>Viridiplantae</taxon>
        <taxon>Streptophyta</taxon>
        <taxon>Embryophyta</taxon>
        <taxon>Tracheophyta</taxon>
        <taxon>Spermatophyta</taxon>
        <taxon>Magnoliopsida</taxon>
        <taxon>eudicotyledons</taxon>
        <taxon>Gunneridae</taxon>
        <taxon>Pentapetalae</taxon>
        <taxon>rosids</taxon>
        <taxon>fabids</taxon>
        <taxon>Rosales</taxon>
        <taxon>Cannabaceae</taxon>
        <taxon>Trema</taxon>
    </lineage>
</organism>
<protein>
    <submittedName>
        <fullName evidence="1">Uncharacterized protein</fullName>
    </submittedName>
</protein>
<reference evidence="2" key="1">
    <citation type="submission" date="2016-06" db="EMBL/GenBank/DDBJ databases">
        <title>Parallel loss of symbiosis genes in relatives of nitrogen-fixing non-legume Parasponia.</title>
        <authorList>
            <person name="Van Velzen R."/>
            <person name="Holmer R."/>
            <person name="Bu F."/>
            <person name="Rutten L."/>
            <person name="Van Zeijl A."/>
            <person name="Liu W."/>
            <person name="Santuari L."/>
            <person name="Cao Q."/>
            <person name="Sharma T."/>
            <person name="Shen D."/>
            <person name="Roswanjaya Y."/>
            <person name="Wardhani T."/>
            <person name="Kalhor M.S."/>
            <person name="Jansen J."/>
            <person name="Van den Hoogen J."/>
            <person name="Gungor B."/>
            <person name="Hartog M."/>
            <person name="Hontelez J."/>
            <person name="Verver J."/>
            <person name="Yang W.-C."/>
            <person name="Schijlen E."/>
            <person name="Repin R."/>
            <person name="Schilthuizen M."/>
            <person name="Schranz E."/>
            <person name="Heidstra R."/>
            <person name="Miyata K."/>
            <person name="Fedorova E."/>
            <person name="Kohlen W."/>
            <person name="Bisseling T."/>
            <person name="Smit S."/>
            <person name="Geurts R."/>
        </authorList>
    </citation>
    <scope>NUCLEOTIDE SEQUENCE [LARGE SCALE GENOMIC DNA]</scope>
    <source>
        <strain evidence="2">cv. RG33-2</strain>
    </source>
</reference>
<evidence type="ECO:0000313" key="1">
    <source>
        <dbReference type="EMBL" id="POO04189.1"/>
    </source>
</evidence>
<sequence length="222" mass="26097">MGLSSCVVFASEINDKETYDPLFYYFLLKCDVCIKTSEGDERHLKFEEYINAFGKHPISTHILMWHFDDFDNEYLSSAKEVSFDFAPVKKDEYGLDFEVKKCGIHMLILQDAITWLSSTICMKLSKFHGFTFGGLSLFAATNLSTSEFEFFLLRLLEFMGCKKQICFREFLCVFWSLLFRSLLTTKRSEGCILRCRALCCLFKKNKKYYFLFGLFFFFLPFD</sequence>
<gene>
    <name evidence="1" type="ORF">TorRG33x02_004930</name>
</gene>
<name>A0A2P5G2E6_TREOI</name>
<dbReference type="Proteomes" id="UP000237000">
    <property type="component" value="Unassembled WGS sequence"/>
</dbReference>
<accession>A0A2P5G2E6</accession>
<dbReference type="EMBL" id="JXTC01000001">
    <property type="protein sequence ID" value="POO04189.1"/>
    <property type="molecule type" value="Genomic_DNA"/>
</dbReference>
<comment type="caution">
    <text evidence="1">The sequence shown here is derived from an EMBL/GenBank/DDBJ whole genome shotgun (WGS) entry which is preliminary data.</text>
</comment>
<dbReference type="AlphaFoldDB" id="A0A2P5G2E6"/>
<keyword evidence="2" id="KW-1185">Reference proteome</keyword>
<dbReference type="InParanoid" id="A0A2P5G2E6"/>
<dbReference type="OrthoDB" id="10426179at2759"/>
<proteinExistence type="predicted"/>